<reference evidence="7" key="3">
    <citation type="submission" date="2025-09" db="UniProtKB">
        <authorList>
            <consortium name="Ensembl"/>
        </authorList>
    </citation>
    <scope>IDENTIFICATION</scope>
</reference>
<organism evidence="7 8">
    <name type="scientific">Echeneis naucrates</name>
    <name type="common">Live sharksucker</name>
    <dbReference type="NCBI Taxonomy" id="173247"/>
    <lineage>
        <taxon>Eukaryota</taxon>
        <taxon>Metazoa</taxon>
        <taxon>Chordata</taxon>
        <taxon>Craniata</taxon>
        <taxon>Vertebrata</taxon>
        <taxon>Euteleostomi</taxon>
        <taxon>Actinopterygii</taxon>
        <taxon>Neopterygii</taxon>
        <taxon>Teleostei</taxon>
        <taxon>Neoteleostei</taxon>
        <taxon>Acanthomorphata</taxon>
        <taxon>Carangaria</taxon>
        <taxon>Carangiformes</taxon>
        <taxon>Echeneidae</taxon>
        <taxon>Echeneis</taxon>
    </lineage>
</organism>
<feature type="transmembrane region" description="Helical" evidence="5">
    <location>
        <begin position="315"/>
        <end position="333"/>
    </location>
</feature>
<feature type="transmembrane region" description="Helical" evidence="5">
    <location>
        <begin position="235"/>
        <end position="255"/>
    </location>
</feature>
<dbReference type="GO" id="GO:0005549">
    <property type="term" value="F:odorant binding"/>
    <property type="evidence" value="ECO:0007669"/>
    <property type="project" value="TreeGrafter"/>
</dbReference>
<dbReference type="AlphaFoldDB" id="A0A665TUH4"/>
<dbReference type="Pfam" id="PF00001">
    <property type="entry name" value="7tm_1"/>
    <property type="match status" value="1"/>
</dbReference>
<dbReference type="Proteomes" id="UP000472264">
    <property type="component" value="Chromosome 14"/>
</dbReference>
<feature type="transmembrane region" description="Helical" evidence="5">
    <location>
        <begin position="100"/>
        <end position="124"/>
    </location>
</feature>
<dbReference type="FunCoup" id="A0A665TUH4">
    <property type="interactions" value="13"/>
</dbReference>
<reference evidence="7" key="1">
    <citation type="submission" date="2021-04" db="EMBL/GenBank/DDBJ databases">
        <authorList>
            <consortium name="Wellcome Sanger Institute Data Sharing"/>
        </authorList>
    </citation>
    <scope>NUCLEOTIDE SEQUENCE [LARGE SCALE GENOMIC DNA]</scope>
</reference>
<feature type="transmembrane region" description="Helical" evidence="5">
    <location>
        <begin position="64"/>
        <end position="88"/>
    </location>
</feature>
<feature type="transmembrane region" description="Helical" evidence="5">
    <location>
        <begin position="276"/>
        <end position="295"/>
    </location>
</feature>
<keyword evidence="2 5" id="KW-0812">Transmembrane</keyword>
<protein>
    <recommendedName>
        <fullName evidence="6">G-protein coupled receptors family 1 profile domain-containing protein</fullName>
    </recommendedName>
</protein>
<evidence type="ECO:0000256" key="4">
    <source>
        <dbReference type="ARBA" id="ARBA00023136"/>
    </source>
</evidence>
<comment type="subcellular location">
    <subcellularLocation>
        <location evidence="1">Membrane</location>
    </subcellularLocation>
</comment>
<dbReference type="Gene3D" id="1.20.1070.10">
    <property type="entry name" value="Rhodopsin 7-helix transmembrane proteins"/>
    <property type="match status" value="1"/>
</dbReference>
<dbReference type="OMA" id="STMHASI"/>
<dbReference type="FunFam" id="1.20.1070.10:FF:000096">
    <property type="entry name" value="Odorant receptor 131-2"/>
    <property type="match status" value="1"/>
</dbReference>
<accession>A0A665TUH4</accession>
<name>A0A665TUH4_ECHNA</name>
<evidence type="ECO:0000313" key="7">
    <source>
        <dbReference type="Ensembl" id="ENSENLP00000009806.1"/>
    </source>
</evidence>
<dbReference type="InterPro" id="IPR052921">
    <property type="entry name" value="GPCR1_Superfamily_Member"/>
</dbReference>
<keyword evidence="4 5" id="KW-0472">Membrane</keyword>
<proteinExistence type="predicted"/>
<dbReference type="PROSITE" id="PS50262">
    <property type="entry name" value="G_PROTEIN_RECEP_F1_2"/>
    <property type="match status" value="1"/>
</dbReference>
<dbReference type="GO" id="GO:0004930">
    <property type="term" value="F:G protein-coupled receptor activity"/>
    <property type="evidence" value="ECO:0007669"/>
    <property type="project" value="InterPro"/>
</dbReference>
<dbReference type="GO" id="GO:0016020">
    <property type="term" value="C:membrane"/>
    <property type="evidence" value="ECO:0007669"/>
    <property type="project" value="UniProtKB-SubCell"/>
</dbReference>
<evidence type="ECO:0000256" key="5">
    <source>
        <dbReference type="SAM" id="Phobius"/>
    </source>
</evidence>
<evidence type="ECO:0000313" key="8">
    <source>
        <dbReference type="Proteomes" id="UP000472264"/>
    </source>
</evidence>
<evidence type="ECO:0000256" key="3">
    <source>
        <dbReference type="ARBA" id="ARBA00022989"/>
    </source>
</evidence>
<keyword evidence="3 5" id="KW-1133">Transmembrane helix</keyword>
<dbReference type="Ensembl" id="ENSENLT00000010262.1">
    <property type="protein sequence ID" value="ENSENLP00000009806.1"/>
    <property type="gene ID" value="ENSENLG00000004731.1"/>
</dbReference>
<dbReference type="PANTHER" id="PTHR26451:SF866">
    <property type="entry name" value="ODORANT RECEPTOR-RELATED"/>
    <property type="match status" value="1"/>
</dbReference>
<evidence type="ECO:0000256" key="1">
    <source>
        <dbReference type="ARBA" id="ARBA00004370"/>
    </source>
</evidence>
<gene>
    <name evidence="7" type="primary">LOC115054446</name>
</gene>
<keyword evidence="8" id="KW-1185">Reference proteome</keyword>
<dbReference type="PANTHER" id="PTHR26451">
    <property type="entry name" value="G_PROTEIN_RECEP_F1_2 DOMAIN-CONTAINING PROTEIN"/>
    <property type="match status" value="1"/>
</dbReference>
<dbReference type="CDD" id="cd00637">
    <property type="entry name" value="7tm_classA_rhodopsin-like"/>
    <property type="match status" value="1"/>
</dbReference>
<dbReference type="InterPro" id="IPR017452">
    <property type="entry name" value="GPCR_Rhodpsn_7TM"/>
</dbReference>
<feature type="domain" description="G-protein coupled receptors family 1 profile" evidence="6">
    <location>
        <begin position="80"/>
        <end position="331"/>
    </location>
</feature>
<dbReference type="SUPFAM" id="SSF81321">
    <property type="entry name" value="Family A G protein-coupled receptor-like"/>
    <property type="match status" value="1"/>
</dbReference>
<dbReference type="InParanoid" id="A0A665TUH4"/>
<sequence length="358" mass="40654">MTCLHCFRNLNWTKPFLLLCLNCLRRFVIIFGFECFSKMSDAKQFQPVSMNLTGQQYQGVLERVLFSTLIGMPCCVFLFINSTMLFTLRSKLVFRETSRYILLYNLLFADTAQLAFSQLLYILAASRIILTYPLCGVLVMFTTLTNDISPLTLVMMSLERYVAVCYPLRHATIASIRNTGVAIIVVWSISLVNVLVRGLLLLTLSFKELESLQMKDVCSDMPMLLGPTSYNYDRAYTYFLFVLATWAIISSYIGVMVAARSASTDRASAQKARNTLLLHLLQLGLSLSSTMHTTVVQSVSTILPRLEIVRMKNVFYVFIYILPRCLTSLIYGLRDQTIRPALLYHLCCRLTINSPSKA</sequence>
<evidence type="ECO:0000256" key="2">
    <source>
        <dbReference type="ARBA" id="ARBA00022692"/>
    </source>
</evidence>
<feature type="transmembrane region" description="Helical" evidence="5">
    <location>
        <begin position="179"/>
        <end position="206"/>
    </location>
</feature>
<dbReference type="InterPro" id="IPR000276">
    <property type="entry name" value="GPCR_Rhodpsn"/>
</dbReference>
<dbReference type="GO" id="GO:0004984">
    <property type="term" value="F:olfactory receptor activity"/>
    <property type="evidence" value="ECO:0007669"/>
    <property type="project" value="TreeGrafter"/>
</dbReference>
<reference evidence="7" key="2">
    <citation type="submission" date="2025-08" db="UniProtKB">
        <authorList>
            <consortium name="Ensembl"/>
        </authorList>
    </citation>
    <scope>IDENTIFICATION</scope>
</reference>
<evidence type="ECO:0000259" key="6">
    <source>
        <dbReference type="PROSITE" id="PS50262"/>
    </source>
</evidence>